<organism evidence="13 14">
    <name type="scientific">Ameca splendens</name>
    <dbReference type="NCBI Taxonomy" id="208324"/>
    <lineage>
        <taxon>Eukaryota</taxon>
        <taxon>Metazoa</taxon>
        <taxon>Chordata</taxon>
        <taxon>Craniata</taxon>
        <taxon>Vertebrata</taxon>
        <taxon>Euteleostomi</taxon>
        <taxon>Actinopterygii</taxon>
        <taxon>Neopterygii</taxon>
        <taxon>Teleostei</taxon>
        <taxon>Neoteleostei</taxon>
        <taxon>Acanthomorphata</taxon>
        <taxon>Ovalentaria</taxon>
        <taxon>Atherinomorphae</taxon>
        <taxon>Cyprinodontiformes</taxon>
        <taxon>Goodeidae</taxon>
        <taxon>Ameca</taxon>
    </lineage>
</organism>
<keyword evidence="2 12" id="KW-0813">Transport</keyword>
<keyword evidence="4 12" id="KW-0812">Transmembrane</keyword>
<dbReference type="PRINTS" id="PR01078">
    <property type="entry name" value="AMINACHANNEL"/>
</dbReference>
<evidence type="ECO:0000256" key="9">
    <source>
        <dbReference type="ARBA" id="ARBA00023157"/>
    </source>
</evidence>
<keyword evidence="8" id="KW-0472">Membrane</keyword>
<keyword evidence="14" id="KW-1185">Reference proteome</keyword>
<name>A0ABV0XKA6_9TELE</name>
<keyword evidence="5" id="KW-1133">Transmembrane helix</keyword>
<proteinExistence type="inferred from homology"/>
<keyword evidence="11 12" id="KW-0407">Ion channel</keyword>
<evidence type="ECO:0000256" key="8">
    <source>
        <dbReference type="ARBA" id="ARBA00023136"/>
    </source>
</evidence>
<evidence type="ECO:0000256" key="1">
    <source>
        <dbReference type="ARBA" id="ARBA00004141"/>
    </source>
</evidence>
<dbReference type="InterPro" id="IPR001873">
    <property type="entry name" value="ENaC"/>
</dbReference>
<sequence>MSNTLDKQPFTPKSHLERPIDLTFMFLDYGRKPEYPVFTRYGKCYTFNAGGDGRPPLITTKGGMGNGLELMLDIQQDEYLPVWGETDETSFEAGIKVQIHSQEEPSFIDQLGFGVSPGFQTFVSCQEQRVQSVECGT</sequence>
<evidence type="ECO:0000256" key="10">
    <source>
        <dbReference type="ARBA" id="ARBA00023201"/>
    </source>
</evidence>
<dbReference type="PANTHER" id="PTHR11690">
    <property type="entry name" value="AMILORIDE-SENSITIVE SODIUM CHANNEL-RELATED"/>
    <property type="match status" value="1"/>
</dbReference>
<keyword evidence="7 12" id="KW-0406">Ion transport</keyword>
<keyword evidence="9" id="KW-1015">Disulfide bond</keyword>
<evidence type="ECO:0000256" key="5">
    <source>
        <dbReference type="ARBA" id="ARBA00022989"/>
    </source>
</evidence>
<evidence type="ECO:0000313" key="13">
    <source>
        <dbReference type="EMBL" id="MEQ2281877.1"/>
    </source>
</evidence>
<keyword evidence="6" id="KW-0915">Sodium</keyword>
<evidence type="ECO:0000256" key="6">
    <source>
        <dbReference type="ARBA" id="ARBA00023053"/>
    </source>
</evidence>
<evidence type="ECO:0000256" key="7">
    <source>
        <dbReference type="ARBA" id="ARBA00023065"/>
    </source>
</evidence>
<protein>
    <submittedName>
        <fullName evidence="13">Acid-sensing ion channel 1B</fullName>
    </submittedName>
</protein>
<evidence type="ECO:0000256" key="2">
    <source>
        <dbReference type="ARBA" id="ARBA00022448"/>
    </source>
</evidence>
<dbReference type="Pfam" id="PF00858">
    <property type="entry name" value="ASC"/>
    <property type="match status" value="1"/>
</dbReference>
<evidence type="ECO:0000256" key="3">
    <source>
        <dbReference type="ARBA" id="ARBA00022461"/>
    </source>
</evidence>
<accession>A0ABV0XKA6</accession>
<comment type="subcellular location">
    <subcellularLocation>
        <location evidence="1">Membrane</location>
        <topology evidence="1">Multi-pass membrane protein</topology>
    </subcellularLocation>
</comment>
<reference evidence="13 14" key="1">
    <citation type="submission" date="2021-06" db="EMBL/GenBank/DDBJ databases">
        <authorList>
            <person name="Palmer J.M."/>
        </authorList>
    </citation>
    <scope>NUCLEOTIDE SEQUENCE [LARGE SCALE GENOMIC DNA]</scope>
    <source>
        <strain evidence="13 14">AS_MEX2019</strain>
        <tissue evidence="13">Muscle</tissue>
    </source>
</reference>
<dbReference type="EMBL" id="JAHRIP010005004">
    <property type="protein sequence ID" value="MEQ2281877.1"/>
    <property type="molecule type" value="Genomic_DNA"/>
</dbReference>
<evidence type="ECO:0000256" key="4">
    <source>
        <dbReference type="ARBA" id="ARBA00022692"/>
    </source>
</evidence>
<dbReference type="PANTHER" id="PTHR11690:SF170">
    <property type="entry name" value="ACID-SENSING ION CHANNEL 1"/>
    <property type="match status" value="1"/>
</dbReference>
<comment type="similarity">
    <text evidence="12">Belongs to the amiloride-sensitive sodium channel (TC 1.A.6) family.</text>
</comment>
<comment type="caution">
    <text evidence="13">The sequence shown here is derived from an EMBL/GenBank/DDBJ whole genome shotgun (WGS) entry which is preliminary data.</text>
</comment>
<evidence type="ECO:0000256" key="11">
    <source>
        <dbReference type="ARBA" id="ARBA00023303"/>
    </source>
</evidence>
<keyword evidence="3 12" id="KW-0894">Sodium channel</keyword>
<gene>
    <name evidence="13" type="primary">ASIC1B_3</name>
    <name evidence="13" type="ORF">AMECASPLE_034776</name>
</gene>
<keyword evidence="10 12" id="KW-0739">Sodium transport</keyword>
<dbReference type="Gene3D" id="2.60.470.10">
    <property type="entry name" value="Acid-sensing ion channels like domains"/>
    <property type="match status" value="1"/>
</dbReference>
<evidence type="ECO:0000256" key="12">
    <source>
        <dbReference type="RuleBase" id="RU000679"/>
    </source>
</evidence>
<evidence type="ECO:0000313" key="14">
    <source>
        <dbReference type="Proteomes" id="UP001469553"/>
    </source>
</evidence>
<dbReference type="Proteomes" id="UP001469553">
    <property type="component" value="Unassembled WGS sequence"/>
</dbReference>